<dbReference type="GO" id="GO:0016491">
    <property type="term" value="F:oxidoreductase activity"/>
    <property type="evidence" value="ECO:0007669"/>
    <property type="project" value="UniProtKB-KW"/>
</dbReference>
<dbReference type="EMBL" id="QNRX01000005">
    <property type="protein sequence ID" value="RBP66703.1"/>
    <property type="molecule type" value="Genomic_DNA"/>
</dbReference>
<dbReference type="RefSeq" id="WP_113920137.1">
    <property type="nucleotide sequence ID" value="NZ_QNRX01000005.1"/>
</dbReference>
<dbReference type="Gene3D" id="3.40.109.10">
    <property type="entry name" value="NADH Oxidase"/>
    <property type="match status" value="1"/>
</dbReference>
<dbReference type="OrthoDB" id="9812105at2"/>
<feature type="domain" description="Nitroreductase" evidence="3">
    <location>
        <begin position="55"/>
        <end position="149"/>
    </location>
</feature>
<dbReference type="CDD" id="cd02151">
    <property type="entry name" value="nitroreductase"/>
    <property type="match status" value="1"/>
</dbReference>
<name>A0A366I9T4_9FIRM</name>
<reference evidence="4 5" key="1">
    <citation type="submission" date="2018-06" db="EMBL/GenBank/DDBJ databases">
        <title>Genomic Encyclopedia of Type Strains, Phase IV (KMG-IV): sequencing the most valuable type-strain genomes for metagenomic binning, comparative biology and taxonomic classification.</title>
        <authorList>
            <person name="Goeker M."/>
        </authorList>
    </citation>
    <scope>NUCLEOTIDE SEQUENCE [LARGE SCALE GENOMIC DNA]</scope>
    <source>
        <strain evidence="4 5">DSM 22112</strain>
    </source>
</reference>
<dbReference type="InterPro" id="IPR029479">
    <property type="entry name" value="Nitroreductase"/>
</dbReference>
<evidence type="ECO:0000313" key="5">
    <source>
        <dbReference type="Proteomes" id="UP000253490"/>
    </source>
</evidence>
<dbReference type="AlphaFoldDB" id="A0A366I9T4"/>
<keyword evidence="5" id="KW-1185">Reference proteome</keyword>
<proteinExistence type="inferred from homology"/>
<evidence type="ECO:0000259" key="3">
    <source>
        <dbReference type="Pfam" id="PF00881"/>
    </source>
</evidence>
<dbReference type="Pfam" id="PF00881">
    <property type="entry name" value="Nitroreductase"/>
    <property type="match status" value="2"/>
</dbReference>
<gene>
    <name evidence="4" type="ORF">DES36_10584</name>
</gene>
<accession>A0A366I9T4</accession>
<evidence type="ECO:0000256" key="1">
    <source>
        <dbReference type="ARBA" id="ARBA00007118"/>
    </source>
</evidence>
<dbReference type="InterPro" id="IPR000415">
    <property type="entry name" value="Nitroreductase-like"/>
</dbReference>
<dbReference type="SUPFAM" id="SSF55469">
    <property type="entry name" value="FMN-dependent nitroreductase-like"/>
    <property type="match status" value="1"/>
</dbReference>
<comment type="similarity">
    <text evidence="1">Belongs to the nitroreductase family.</text>
</comment>
<sequence>MLDIIKTRRSIRKFEDREVEKDKLKAILQGALTAPSSRGKRPWNLIAVTEKEQFNQLSQCREVGSSFLADASACIVIVGDPTVTDVWIEDASIIATILLLEAHGQGLGACWCQVRNRETKDGNSSSDFVKSVLGIPAQYSVECIIGMGYPGEEKQPYDEDELPYDKIRYGRW</sequence>
<dbReference type="PANTHER" id="PTHR43673">
    <property type="entry name" value="NAD(P)H NITROREDUCTASE YDGI-RELATED"/>
    <property type="match status" value="1"/>
</dbReference>
<feature type="domain" description="Nitroreductase" evidence="3">
    <location>
        <begin position="5"/>
        <end position="53"/>
    </location>
</feature>
<organism evidence="4 5">
    <name type="scientific">Alkalibaculum bacchi</name>
    <dbReference type="NCBI Taxonomy" id="645887"/>
    <lineage>
        <taxon>Bacteria</taxon>
        <taxon>Bacillati</taxon>
        <taxon>Bacillota</taxon>
        <taxon>Clostridia</taxon>
        <taxon>Eubacteriales</taxon>
        <taxon>Eubacteriaceae</taxon>
        <taxon>Alkalibaculum</taxon>
    </lineage>
</organism>
<dbReference type="Proteomes" id="UP000253490">
    <property type="component" value="Unassembled WGS sequence"/>
</dbReference>
<evidence type="ECO:0000256" key="2">
    <source>
        <dbReference type="ARBA" id="ARBA00023002"/>
    </source>
</evidence>
<comment type="caution">
    <text evidence="4">The sequence shown here is derived from an EMBL/GenBank/DDBJ whole genome shotgun (WGS) entry which is preliminary data.</text>
</comment>
<keyword evidence="2" id="KW-0560">Oxidoreductase</keyword>
<evidence type="ECO:0000313" key="4">
    <source>
        <dbReference type="EMBL" id="RBP66703.1"/>
    </source>
</evidence>
<protein>
    <submittedName>
        <fullName evidence="4">Nitroreductase</fullName>
    </submittedName>
</protein>
<dbReference type="PANTHER" id="PTHR43673:SF10">
    <property type="entry name" value="NADH DEHYDROGENASE_NAD(P)H NITROREDUCTASE XCC3605-RELATED"/>
    <property type="match status" value="1"/>
</dbReference>